<dbReference type="PANTHER" id="PTHR30026">
    <property type="entry name" value="OUTER MEMBRANE PROTEIN TOLC"/>
    <property type="match status" value="1"/>
</dbReference>
<keyword evidence="9" id="KW-0808">Transferase</keyword>
<evidence type="ECO:0000313" key="10">
    <source>
        <dbReference type="Proteomes" id="UP000197535"/>
    </source>
</evidence>
<dbReference type="PANTHER" id="PTHR30026:SF20">
    <property type="entry name" value="OUTER MEMBRANE PROTEIN TOLC"/>
    <property type="match status" value="1"/>
</dbReference>
<dbReference type="GO" id="GO:0016740">
    <property type="term" value="F:transferase activity"/>
    <property type="evidence" value="ECO:0007669"/>
    <property type="project" value="UniProtKB-KW"/>
</dbReference>
<evidence type="ECO:0000256" key="6">
    <source>
        <dbReference type="ARBA" id="ARBA00023136"/>
    </source>
</evidence>
<organism evidence="9 10">
    <name type="scientific">Noviherbaspirillum denitrificans</name>
    <dbReference type="NCBI Taxonomy" id="1968433"/>
    <lineage>
        <taxon>Bacteria</taxon>
        <taxon>Pseudomonadati</taxon>
        <taxon>Pseudomonadota</taxon>
        <taxon>Betaproteobacteria</taxon>
        <taxon>Burkholderiales</taxon>
        <taxon>Oxalobacteraceae</taxon>
        <taxon>Noviherbaspirillum</taxon>
    </lineage>
</organism>
<sequence length="405" mass="43673">MHARLLIHPLLFAAVLATVSPVALSQPAPFNLTAAVDAAWQRSPQARTLQARRDEMTAGQEAARSWIAGSPTVGLSERSDRWTERAGVREREVSLSAPVWLPGQVSARRSQAEASTDDLEAQIANLRLSLAGEVRERLWAVAAARENLAEAMNHQRFLDATADDVQRRVNAGDLARTDGMLAQQEALAAKAAVVDAQLKVREALFQYTTLTGLPDVPSATPEPIAVAPKEPHPRRLASRTAMQHAQASLNVVNKTRSEPPTVGVAFRRERDGYGAESAASVTVAVQIPIGTAARNRPLEAAARTELEKASAEARMTDEALKAEIDLARDRVAASEQSFNAASSQAALARQHAQLIEKAFRLGERGLAEMLRAQSLLHEAEVAERLQRVAIGLARARLNQALGVTP</sequence>
<proteinExistence type="inferred from homology"/>
<keyword evidence="6" id="KW-0472">Membrane</keyword>
<dbReference type="Gene3D" id="1.20.1600.10">
    <property type="entry name" value="Outer membrane efflux proteins (OEP)"/>
    <property type="match status" value="1"/>
</dbReference>
<feature type="chain" id="PRO_5012377647" evidence="8">
    <location>
        <begin position="26"/>
        <end position="405"/>
    </location>
</feature>
<evidence type="ECO:0000256" key="2">
    <source>
        <dbReference type="ARBA" id="ARBA00007613"/>
    </source>
</evidence>
<dbReference type="OrthoDB" id="8558511at2"/>
<evidence type="ECO:0000256" key="8">
    <source>
        <dbReference type="SAM" id="SignalP"/>
    </source>
</evidence>
<keyword evidence="5" id="KW-0812">Transmembrane</keyword>
<protein>
    <submittedName>
        <fullName evidence="9">GNAT family acetyltransferase</fullName>
    </submittedName>
</protein>
<dbReference type="Pfam" id="PF02321">
    <property type="entry name" value="OEP"/>
    <property type="match status" value="1"/>
</dbReference>
<keyword evidence="10" id="KW-1185">Reference proteome</keyword>
<accession>A0A254TMI4</accession>
<keyword evidence="8" id="KW-0732">Signal</keyword>
<dbReference type="EMBL" id="LSTO01000001">
    <property type="protein sequence ID" value="OWW21833.1"/>
    <property type="molecule type" value="Genomic_DNA"/>
</dbReference>
<comment type="caution">
    <text evidence="9">The sequence shown here is derived from an EMBL/GenBank/DDBJ whole genome shotgun (WGS) entry which is preliminary data.</text>
</comment>
<reference evidence="9 10" key="1">
    <citation type="submission" date="2016-02" db="EMBL/GenBank/DDBJ databases">
        <authorList>
            <person name="Wen L."/>
            <person name="He K."/>
            <person name="Yang H."/>
        </authorList>
    </citation>
    <scope>NUCLEOTIDE SEQUENCE [LARGE SCALE GENOMIC DNA]</scope>
    <source>
        <strain evidence="9 10">TSA40</strain>
    </source>
</reference>
<dbReference type="AlphaFoldDB" id="A0A254TMI4"/>
<dbReference type="InterPro" id="IPR003423">
    <property type="entry name" value="OMP_efflux"/>
</dbReference>
<dbReference type="GO" id="GO:1990281">
    <property type="term" value="C:efflux pump complex"/>
    <property type="evidence" value="ECO:0007669"/>
    <property type="project" value="TreeGrafter"/>
</dbReference>
<evidence type="ECO:0000256" key="4">
    <source>
        <dbReference type="ARBA" id="ARBA00022452"/>
    </source>
</evidence>
<evidence type="ECO:0000256" key="7">
    <source>
        <dbReference type="ARBA" id="ARBA00023237"/>
    </source>
</evidence>
<dbReference type="GO" id="GO:0009279">
    <property type="term" value="C:cell outer membrane"/>
    <property type="evidence" value="ECO:0007669"/>
    <property type="project" value="UniProtKB-SubCell"/>
</dbReference>
<name>A0A254TMI4_9BURK</name>
<dbReference type="Proteomes" id="UP000197535">
    <property type="component" value="Unassembled WGS sequence"/>
</dbReference>
<comment type="similarity">
    <text evidence="2">Belongs to the outer membrane factor (OMF) (TC 1.B.17) family.</text>
</comment>
<dbReference type="InterPro" id="IPR051906">
    <property type="entry name" value="TolC-like"/>
</dbReference>
<feature type="signal peptide" evidence="8">
    <location>
        <begin position="1"/>
        <end position="25"/>
    </location>
</feature>
<dbReference type="GO" id="GO:0015288">
    <property type="term" value="F:porin activity"/>
    <property type="evidence" value="ECO:0007669"/>
    <property type="project" value="TreeGrafter"/>
</dbReference>
<comment type="subcellular location">
    <subcellularLocation>
        <location evidence="1">Cell outer membrane</location>
    </subcellularLocation>
</comment>
<evidence type="ECO:0000256" key="1">
    <source>
        <dbReference type="ARBA" id="ARBA00004442"/>
    </source>
</evidence>
<keyword evidence="7" id="KW-0998">Cell outer membrane</keyword>
<evidence type="ECO:0000256" key="5">
    <source>
        <dbReference type="ARBA" id="ARBA00022692"/>
    </source>
</evidence>
<evidence type="ECO:0000256" key="3">
    <source>
        <dbReference type="ARBA" id="ARBA00022448"/>
    </source>
</evidence>
<evidence type="ECO:0000313" key="9">
    <source>
        <dbReference type="EMBL" id="OWW21833.1"/>
    </source>
</evidence>
<keyword evidence="4" id="KW-1134">Transmembrane beta strand</keyword>
<keyword evidence="3" id="KW-0813">Transport</keyword>
<gene>
    <name evidence="9" type="ORF">AYR66_22390</name>
</gene>
<dbReference type="GO" id="GO:0015562">
    <property type="term" value="F:efflux transmembrane transporter activity"/>
    <property type="evidence" value="ECO:0007669"/>
    <property type="project" value="InterPro"/>
</dbReference>
<dbReference type="RefSeq" id="WP_088708676.1">
    <property type="nucleotide sequence ID" value="NZ_LSTO01000001.1"/>
</dbReference>
<dbReference type="SUPFAM" id="SSF56954">
    <property type="entry name" value="Outer membrane efflux proteins (OEP)"/>
    <property type="match status" value="1"/>
</dbReference>